<organism evidence="3 4">
    <name type="scientific">Rubripirellula tenax</name>
    <dbReference type="NCBI Taxonomy" id="2528015"/>
    <lineage>
        <taxon>Bacteria</taxon>
        <taxon>Pseudomonadati</taxon>
        <taxon>Planctomycetota</taxon>
        <taxon>Planctomycetia</taxon>
        <taxon>Pirellulales</taxon>
        <taxon>Pirellulaceae</taxon>
        <taxon>Rubripirellula</taxon>
    </lineage>
</organism>
<feature type="compositionally biased region" description="Low complexity" evidence="1">
    <location>
        <begin position="21"/>
        <end position="36"/>
    </location>
</feature>
<comment type="caution">
    <text evidence="3">The sequence shown here is derived from an EMBL/GenBank/DDBJ whole genome shotgun (WGS) entry which is preliminary data.</text>
</comment>
<dbReference type="PROSITE" id="PS50234">
    <property type="entry name" value="VWFA"/>
    <property type="match status" value="1"/>
</dbReference>
<dbReference type="EMBL" id="SJPW01000001">
    <property type="protein sequence ID" value="TWU60867.1"/>
    <property type="molecule type" value="Genomic_DNA"/>
</dbReference>
<proteinExistence type="predicted"/>
<protein>
    <recommendedName>
        <fullName evidence="2">VWFA domain-containing protein</fullName>
    </recommendedName>
</protein>
<evidence type="ECO:0000313" key="3">
    <source>
        <dbReference type="EMBL" id="TWU60867.1"/>
    </source>
</evidence>
<sequence>MTTNPPEDSNPQHGVTDSRGSAPSSPATSHPTDHSSVGSLPSNVSAMGEDLDPWSEDDLEDEAFLENSETVAMIGSMLVHLIIILSLAMMPLRMTEDEEAVVIVSKPPAVTLEKVDMIDEVTYSDMPQLRVGANSLAEADMAEASAEIFAEISEIPSPVELEQSDRGEFLLNEMFTQAVAPLDKLENQKGKVGQGAEGAVGAVDRITFELLQSMEERPTLIVWLFDQSGSLHRQRREIRDRFDRIYTELGIAEKSESKAFRRNDKDIPLLTSVIGFGKEVKLYTEEPTDDLDKIKDIIDNISIDSSGEEKVFSAITSAANEYRSLRRSVGAAGPQRNVLFIVVTDEKGDDDNLLEPSIDACRKWGIPVYVIGVPAPFGRQHTLVKYVDPDPKYDQSPQWAEVDQGPETYLPERVQVGFTGNFEQEPVIDSGFGPYALTRLCYETGGIYFTVHPNRNVNREVRRGEVDAFASDLKYFFDPLAMSRYRPDYLSQSDYVSKVKASPLRQSLVQAAQLKPATGLSRPRTKFVRINEAQLAGDLSDAQQAAAVLENPLARMAQTLEPGMKYREKEDSPRWRAGFDLAMGRVLAQKVRTETYNAMLARAKLGMAFKEAKNNTWILQPSEEISVGSKWKNESDSARQLLTDVVKDHPGTPWALLAKEELEVPIGWTWKEEFTDLAPKKERGPGNNNNNNNVPKDDKAKMIKKAPKRPVPKL</sequence>
<feature type="region of interest" description="Disordered" evidence="1">
    <location>
        <begin position="677"/>
        <end position="714"/>
    </location>
</feature>
<feature type="compositionally biased region" description="Basic residues" evidence="1">
    <location>
        <begin position="702"/>
        <end position="714"/>
    </location>
</feature>
<dbReference type="Proteomes" id="UP000318288">
    <property type="component" value="Unassembled WGS sequence"/>
</dbReference>
<feature type="domain" description="VWFA" evidence="2">
    <location>
        <begin position="220"/>
        <end position="373"/>
    </location>
</feature>
<dbReference type="CDD" id="cd00198">
    <property type="entry name" value="vWFA"/>
    <property type="match status" value="1"/>
</dbReference>
<evidence type="ECO:0000256" key="1">
    <source>
        <dbReference type="SAM" id="MobiDB-lite"/>
    </source>
</evidence>
<dbReference type="InterPro" id="IPR036465">
    <property type="entry name" value="vWFA_dom_sf"/>
</dbReference>
<reference evidence="3 4" key="1">
    <citation type="submission" date="2019-02" db="EMBL/GenBank/DDBJ databases">
        <title>Deep-cultivation of Planctomycetes and their phenomic and genomic characterization uncovers novel biology.</title>
        <authorList>
            <person name="Wiegand S."/>
            <person name="Jogler M."/>
            <person name="Boedeker C."/>
            <person name="Pinto D."/>
            <person name="Vollmers J."/>
            <person name="Rivas-Marin E."/>
            <person name="Kohn T."/>
            <person name="Peeters S.H."/>
            <person name="Heuer A."/>
            <person name="Rast P."/>
            <person name="Oberbeckmann S."/>
            <person name="Bunk B."/>
            <person name="Jeske O."/>
            <person name="Meyerdierks A."/>
            <person name="Storesund J.E."/>
            <person name="Kallscheuer N."/>
            <person name="Luecker S."/>
            <person name="Lage O.M."/>
            <person name="Pohl T."/>
            <person name="Merkel B.J."/>
            <person name="Hornburger P."/>
            <person name="Mueller R.-W."/>
            <person name="Bruemmer F."/>
            <person name="Labrenz M."/>
            <person name="Spormann A.M."/>
            <person name="Op Den Camp H."/>
            <person name="Overmann J."/>
            <person name="Amann R."/>
            <person name="Jetten M.S.M."/>
            <person name="Mascher T."/>
            <person name="Medema M.H."/>
            <person name="Devos D.P."/>
            <person name="Kaster A.-K."/>
            <person name="Ovreas L."/>
            <person name="Rohde M."/>
            <person name="Galperin M.Y."/>
            <person name="Jogler C."/>
        </authorList>
    </citation>
    <scope>NUCLEOTIDE SEQUENCE [LARGE SCALE GENOMIC DNA]</scope>
    <source>
        <strain evidence="3 4">Poly51</strain>
    </source>
</reference>
<evidence type="ECO:0000259" key="2">
    <source>
        <dbReference type="PROSITE" id="PS50234"/>
    </source>
</evidence>
<dbReference type="Gene3D" id="3.40.50.410">
    <property type="entry name" value="von Willebrand factor, type A domain"/>
    <property type="match status" value="1"/>
</dbReference>
<feature type="region of interest" description="Disordered" evidence="1">
    <location>
        <begin position="1"/>
        <end position="55"/>
    </location>
</feature>
<accession>A0A5C6FLH2</accession>
<feature type="compositionally biased region" description="Polar residues" evidence="1">
    <location>
        <begin position="1"/>
        <end position="19"/>
    </location>
</feature>
<dbReference type="Pfam" id="PF00092">
    <property type="entry name" value="VWA"/>
    <property type="match status" value="1"/>
</dbReference>
<dbReference type="RefSeq" id="WP_246114290.1">
    <property type="nucleotide sequence ID" value="NZ_SJPW01000001.1"/>
</dbReference>
<name>A0A5C6FLH2_9BACT</name>
<evidence type="ECO:0000313" key="4">
    <source>
        <dbReference type="Proteomes" id="UP000318288"/>
    </source>
</evidence>
<dbReference type="InterPro" id="IPR002035">
    <property type="entry name" value="VWF_A"/>
</dbReference>
<dbReference type="AlphaFoldDB" id="A0A5C6FLH2"/>
<dbReference type="SUPFAM" id="SSF53300">
    <property type="entry name" value="vWA-like"/>
    <property type="match status" value="1"/>
</dbReference>
<keyword evidence="4" id="KW-1185">Reference proteome</keyword>
<gene>
    <name evidence="3" type="ORF">Poly51_11490</name>
</gene>